<protein>
    <submittedName>
        <fullName evidence="2">Uncharacterized protein</fullName>
    </submittedName>
</protein>
<proteinExistence type="predicted"/>
<gene>
    <name evidence="2" type="ORF">BBBOND_0200310</name>
</gene>
<feature type="transmembrane region" description="Helical" evidence="1">
    <location>
        <begin position="21"/>
        <end position="40"/>
    </location>
</feature>
<sequence>MDTFHIGHEHQVDHQQRAGRALARICVLFFMSFAIIIYHFSIDLPDSAPPVEVHKTPGIKFNDAAFSTVKIYVHQALTLPRTTLQLAGMVDIINVEPSRILGIEKQTTLRWERDADNALNLAPSNTVYGLTSIYAHTEKDHDVFTAVMRMPLSVCNGLYYSWTCQKNERHELYDNSYCVVLMQSESLQTILDAARDATQTEKIRLEEPYVIGAFCGNPMLQRITAGRRSVYLLNRKKESQDPDRDYLLCRFSKAHRELSQCTDVGMKKYAFGMPLALMYSSAVDTAVTVQYQDNDTLKLITFDGQHLNPKAILKAMPSSSGFLMYSNSYEGSVIFHADLTLLEVDTVVDLESGHDLTIGVM</sequence>
<keyword evidence="3" id="KW-1185">Reference proteome</keyword>
<dbReference type="OMA" id="VGMFCGN"/>
<evidence type="ECO:0000313" key="2">
    <source>
        <dbReference type="EMBL" id="CDR94874.1"/>
    </source>
</evidence>
<keyword evidence="1" id="KW-1133">Transmembrane helix</keyword>
<dbReference type="RefSeq" id="XP_012767060.1">
    <property type="nucleotide sequence ID" value="XM_012911606.1"/>
</dbReference>
<dbReference type="OrthoDB" id="365328at2759"/>
<dbReference type="Proteomes" id="UP000033188">
    <property type="component" value="Chromosome 2"/>
</dbReference>
<evidence type="ECO:0000313" key="3">
    <source>
        <dbReference type="Proteomes" id="UP000033188"/>
    </source>
</evidence>
<name>A0A061D7K9_BABBI</name>
<reference evidence="3" key="1">
    <citation type="submission" date="2014-06" db="EMBL/GenBank/DDBJ databases">
        <authorList>
            <person name="Aslett M."/>
            <person name="De Silva N."/>
        </authorList>
    </citation>
    <scope>NUCLEOTIDE SEQUENCE [LARGE SCALE GENOMIC DNA]</scope>
    <source>
        <strain evidence="3">Bond</strain>
    </source>
</reference>
<dbReference type="VEuPathDB" id="PiroplasmaDB:BBBOND_0200310"/>
<dbReference type="KEGG" id="bbig:BBBOND_0200310"/>
<keyword evidence="1" id="KW-0812">Transmembrane</keyword>
<organism evidence="2 3">
    <name type="scientific">Babesia bigemina</name>
    <dbReference type="NCBI Taxonomy" id="5866"/>
    <lineage>
        <taxon>Eukaryota</taxon>
        <taxon>Sar</taxon>
        <taxon>Alveolata</taxon>
        <taxon>Apicomplexa</taxon>
        <taxon>Aconoidasida</taxon>
        <taxon>Piroplasmida</taxon>
        <taxon>Babesiidae</taxon>
        <taxon>Babesia</taxon>
    </lineage>
</organism>
<dbReference type="GeneID" id="24563415"/>
<dbReference type="AlphaFoldDB" id="A0A061D7K9"/>
<evidence type="ECO:0000256" key="1">
    <source>
        <dbReference type="SAM" id="Phobius"/>
    </source>
</evidence>
<dbReference type="EMBL" id="LK391708">
    <property type="protein sequence ID" value="CDR94874.1"/>
    <property type="molecule type" value="Genomic_DNA"/>
</dbReference>
<accession>A0A061D7K9</accession>
<keyword evidence="1" id="KW-0472">Membrane</keyword>